<keyword evidence="4" id="KW-1185">Reference proteome</keyword>
<dbReference type="STRING" id="1095629.A0A0C9WUK3"/>
<reference evidence="3 4" key="1">
    <citation type="submission" date="2014-04" db="EMBL/GenBank/DDBJ databases">
        <authorList>
            <consortium name="DOE Joint Genome Institute"/>
            <person name="Kuo A."/>
            <person name="Kohler A."/>
            <person name="Nagy L.G."/>
            <person name="Floudas D."/>
            <person name="Copeland A."/>
            <person name="Barry K.W."/>
            <person name="Cichocki N."/>
            <person name="Veneault-Fourrey C."/>
            <person name="LaButti K."/>
            <person name="Lindquist E.A."/>
            <person name="Lipzen A."/>
            <person name="Lundell T."/>
            <person name="Morin E."/>
            <person name="Murat C."/>
            <person name="Sun H."/>
            <person name="Tunlid A."/>
            <person name="Henrissat B."/>
            <person name="Grigoriev I.V."/>
            <person name="Hibbett D.S."/>
            <person name="Martin F."/>
            <person name="Nordberg H.P."/>
            <person name="Cantor M.N."/>
            <person name="Hua S.X."/>
        </authorList>
    </citation>
    <scope>NUCLEOTIDE SEQUENCE [LARGE SCALE GENOMIC DNA]</scope>
    <source>
        <strain evidence="3 4">LaAM-08-1</strain>
    </source>
</reference>
<evidence type="ECO:0000313" key="4">
    <source>
        <dbReference type="Proteomes" id="UP000054477"/>
    </source>
</evidence>
<dbReference type="Proteomes" id="UP000054477">
    <property type="component" value="Unassembled WGS sequence"/>
</dbReference>
<protein>
    <submittedName>
        <fullName evidence="3">Uncharacterized protein</fullName>
    </submittedName>
</protein>
<name>A0A0C9WUK3_9AGAR</name>
<accession>A0A0C9WUK3</accession>
<dbReference type="EMBL" id="KN838926">
    <property type="protein sequence ID" value="KIJ92223.1"/>
    <property type="molecule type" value="Genomic_DNA"/>
</dbReference>
<evidence type="ECO:0000256" key="1">
    <source>
        <dbReference type="SAM" id="MobiDB-lite"/>
    </source>
</evidence>
<feature type="region of interest" description="Disordered" evidence="1">
    <location>
        <begin position="215"/>
        <end position="296"/>
    </location>
</feature>
<dbReference type="HOGENOM" id="CLU_819079_0_0_1"/>
<dbReference type="AlphaFoldDB" id="A0A0C9WUK3"/>
<keyword evidence="2" id="KW-0812">Transmembrane</keyword>
<proteinExistence type="predicted"/>
<feature type="compositionally biased region" description="Low complexity" evidence="1">
    <location>
        <begin position="1"/>
        <end position="21"/>
    </location>
</feature>
<feature type="transmembrane region" description="Helical" evidence="2">
    <location>
        <begin position="301"/>
        <end position="325"/>
    </location>
</feature>
<feature type="compositionally biased region" description="Polar residues" evidence="1">
    <location>
        <begin position="250"/>
        <end position="280"/>
    </location>
</feature>
<reference evidence="4" key="2">
    <citation type="submission" date="2015-01" db="EMBL/GenBank/DDBJ databases">
        <title>Evolutionary Origins and Diversification of the Mycorrhizal Mutualists.</title>
        <authorList>
            <consortium name="DOE Joint Genome Institute"/>
            <consortium name="Mycorrhizal Genomics Consortium"/>
            <person name="Kohler A."/>
            <person name="Kuo A."/>
            <person name="Nagy L.G."/>
            <person name="Floudas D."/>
            <person name="Copeland A."/>
            <person name="Barry K.W."/>
            <person name="Cichocki N."/>
            <person name="Veneault-Fourrey C."/>
            <person name="LaButti K."/>
            <person name="Lindquist E.A."/>
            <person name="Lipzen A."/>
            <person name="Lundell T."/>
            <person name="Morin E."/>
            <person name="Murat C."/>
            <person name="Riley R."/>
            <person name="Ohm R."/>
            <person name="Sun H."/>
            <person name="Tunlid A."/>
            <person name="Henrissat B."/>
            <person name="Grigoriev I.V."/>
            <person name="Hibbett D.S."/>
            <person name="Martin F."/>
        </authorList>
    </citation>
    <scope>NUCLEOTIDE SEQUENCE [LARGE SCALE GENOMIC DNA]</scope>
    <source>
        <strain evidence="4">LaAM-08-1</strain>
    </source>
</reference>
<evidence type="ECO:0000313" key="3">
    <source>
        <dbReference type="EMBL" id="KIJ92223.1"/>
    </source>
</evidence>
<sequence length="339" mass="34961">MSDSQGSPPVVGSPSTVGSPSILGPRPITVCSPPILGPRSPPILGPGPSILCSPSTVGSPTIVGSPSIVAVDRHPGLLDRMSSSGPSSTPIDEKFLKHDLKDKHTTAVIWAFSWSEIVNYVLQIAGVTAGIVFGVWAIKTYGATETSLAIAANANNVSANALAQSKLANQLALLSFCAPHLEVIPPSEFTIPCATVSKSLFMAVMYENPVGLMSQIDPNNTTNQFGDGGSAQGASPSGLSDKPPPPNIELGSQPTPSTISQPEPQASADSSPVSTSNSQALGRPNKLPPPKMTPPHQKATVHFAVAVGIIAAVVAFLVIVGAFLAGRKKLKIHTSEYEC</sequence>
<feature type="compositionally biased region" description="Polar residues" evidence="1">
    <location>
        <begin position="216"/>
        <end position="225"/>
    </location>
</feature>
<keyword evidence="2" id="KW-0472">Membrane</keyword>
<dbReference type="OrthoDB" id="5423918at2759"/>
<evidence type="ECO:0000256" key="2">
    <source>
        <dbReference type="SAM" id="Phobius"/>
    </source>
</evidence>
<organism evidence="3 4">
    <name type="scientific">Laccaria amethystina LaAM-08-1</name>
    <dbReference type="NCBI Taxonomy" id="1095629"/>
    <lineage>
        <taxon>Eukaryota</taxon>
        <taxon>Fungi</taxon>
        <taxon>Dikarya</taxon>
        <taxon>Basidiomycota</taxon>
        <taxon>Agaricomycotina</taxon>
        <taxon>Agaricomycetes</taxon>
        <taxon>Agaricomycetidae</taxon>
        <taxon>Agaricales</taxon>
        <taxon>Agaricineae</taxon>
        <taxon>Hydnangiaceae</taxon>
        <taxon>Laccaria</taxon>
    </lineage>
</organism>
<feature type="region of interest" description="Disordered" evidence="1">
    <location>
        <begin position="1"/>
        <end position="25"/>
    </location>
</feature>
<gene>
    <name evidence="3" type="ORF">K443DRAFT_685407</name>
</gene>
<keyword evidence="2" id="KW-1133">Transmembrane helix</keyword>